<evidence type="ECO:0008006" key="4">
    <source>
        <dbReference type="Google" id="ProtNLM"/>
    </source>
</evidence>
<dbReference type="EMBL" id="MG962366">
    <property type="protein sequence ID" value="AVO25154.1"/>
    <property type="molecule type" value="Genomic_DNA"/>
</dbReference>
<dbReference type="KEGG" id="vg:64766453"/>
<dbReference type="RefSeq" id="YP_010059222.1">
    <property type="nucleotide sequence ID" value="NC_054724.1"/>
</dbReference>
<evidence type="ECO:0000313" key="2">
    <source>
        <dbReference type="EMBL" id="AVO25154.1"/>
    </source>
</evidence>
<accession>A0A2P1JY10</accession>
<evidence type="ECO:0000313" key="3">
    <source>
        <dbReference type="Proteomes" id="UP000241290"/>
    </source>
</evidence>
<organism evidence="2 3">
    <name type="scientific">Rhodococcus phage Finch</name>
    <dbReference type="NCBI Taxonomy" id="2094144"/>
    <lineage>
        <taxon>Viruses</taxon>
        <taxon>Duplodnaviria</taxon>
        <taxon>Heunggongvirae</taxon>
        <taxon>Uroviricota</taxon>
        <taxon>Caudoviricetes</taxon>
        <taxon>Finchvirus</taxon>
        <taxon>Finchvirus finch</taxon>
    </lineage>
</organism>
<keyword evidence="3" id="KW-1185">Reference proteome</keyword>
<gene>
    <name evidence="2" type="primary">200</name>
    <name evidence="2" type="ORF">SEA_FINCH_200</name>
</gene>
<dbReference type="Proteomes" id="UP000241290">
    <property type="component" value="Genome"/>
</dbReference>
<sequence>MRQHEQLPVRLELHHVRDQPVPSHRKKEASAMTDMPRHEDIDDPAVIRFDLPLQTQNILRHHEITTLRELSQITREEFAGWRNVGNATVRVVTNLLRQHGLCWMGEGVIEVGSAPSDSTRGHKITEVRDLRVDEWGRPSWTEVSREPGVVFVRQVQATSWTVEKRTDCFCCSCGDGGHGYQWTDPHCRNHGFSGRRPCELHGTSVVVDSEHPWTEHLASVQAFNLDPKRSLKPGIGEKAT</sequence>
<evidence type="ECO:0000256" key="1">
    <source>
        <dbReference type="SAM" id="MobiDB-lite"/>
    </source>
</evidence>
<name>A0A2P1JY10_9CAUD</name>
<reference evidence="3" key="1">
    <citation type="submission" date="2018-02" db="EMBL/GenBank/DDBJ databases">
        <authorList>
            <person name="Cohen D.B."/>
            <person name="Kent A.D."/>
        </authorList>
    </citation>
    <scope>NUCLEOTIDE SEQUENCE [LARGE SCALE GENOMIC DNA]</scope>
</reference>
<dbReference type="GeneID" id="64766453"/>
<dbReference type="SUPFAM" id="SSF47789">
    <property type="entry name" value="C-terminal domain of RNA polymerase alpha subunit"/>
    <property type="match status" value="1"/>
</dbReference>
<protein>
    <recommendedName>
        <fullName evidence="4">RNA polymerase alpha subunit C-terminal domain-containing protein</fullName>
    </recommendedName>
</protein>
<feature type="region of interest" description="Disordered" evidence="1">
    <location>
        <begin position="15"/>
        <end position="35"/>
    </location>
</feature>
<proteinExistence type="predicted"/>
<dbReference type="Gene3D" id="1.10.150.20">
    <property type="entry name" value="5' to 3' exonuclease, C-terminal subdomain"/>
    <property type="match status" value="1"/>
</dbReference>